<dbReference type="InParanoid" id="G7E3P8"/>
<evidence type="ECO:0000256" key="9">
    <source>
        <dbReference type="PROSITE-ProRule" id="PRU00023"/>
    </source>
</evidence>
<comment type="function">
    <text evidence="1 8">S-adenosyl-L-methionine-dependent protein-arginine N-methyltransferase that methylates the delta-nitrogen atom of arginine residues to form N5-methylarginine (type IV) in target proteins. Monomethylates ribosomal protein L12.</text>
</comment>
<dbReference type="GO" id="GO:0005634">
    <property type="term" value="C:nucleus"/>
    <property type="evidence" value="ECO:0007669"/>
    <property type="project" value="UniProtKB-SubCell"/>
</dbReference>
<dbReference type="SUPFAM" id="SSF48403">
    <property type="entry name" value="Ankyrin repeat"/>
    <property type="match status" value="1"/>
</dbReference>
<dbReference type="PIRSF" id="PIRSF038148">
    <property type="entry name" value="Arginine_N-mtfrase-2"/>
    <property type="match status" value="1"/>
</dbReference>
<accession>G7E3P8</accession>
<reference evidence="11 12" key="2">
    <citation type="journal article" date="2012" name="Open Biol.">
        <title>Characteristics of nucleosomes and linker DNA regions on the genome of the basidiomycete Mixia osmundae revealed by mono- and dinucleosome mapping.</title>
        <authorList>
            <person name="Nishida H."/>
            <person name="Kondo S."/>
            <person name="Matsumoto T."/>
            <person name="Suzuki Y."/>
            <person name="Yoshikawa H."/>
            <person name="Taylor T.D."/>
            <person name="Sugiyama J."/>
        </authorList>
    </citation>
    <scope>NUCLEOTIDE SEQUENCE [LARGE SCALE GENOMIC DNA]</scope>
    <source>
        <strain evidence="12">CBS 9802 / IAM 14324 / JCM 22182 / KY 12970</strain>
    </source>
</reference>
<dbReference type="GO" id="GO:0019702">
    <property type="term" value="F:protein arginine N5-methyltransferase activity"/>
    <property type="evidence" value="ECO:0007669"/>
    <property type="project" value="TreeGrafter"/>
</dbReference>
<dbReference type="GO" id="GO:0032259">
    <property type="term" value="P:methylation"/>
    <property type="evidence" value="ECO:0007669"/>
    <property type="project" value="UniProtKB-KW"/>
</dbReference>
<dbReference type="HOGENOM" id="CLU_033831_1_0_1"/>
<dbReference type="FunCoup" id="G7E3P8">
    <property type="interactions" value="286"/>
</dbReference>
<evidence type="ECO:0000256" key="7">
    <source>
        <dbReference type="ARBA" id="ARBA00023242"/>
    </source>
</evidence>
<dbReference type="PROSITE" id="PS50088">
    <property type="entry name" value="ANK_REPEAT"/>
    <property type="match status" value="1"/>
</dbReference>
<evidence type="ECO:0000313" key="12">
    <source>
        <dbReference type="Proteomes" id="UP000009131"/>
    </source>
</evidence>
<evidence type="ECO:0000256" key="5">
    <source>
        <dbReference type="ARBA" id="ARBA00022679"/>
    </source>
</evidence>
<gene>
    <name evidence="11" type="primary">Mo04137</name>
    <name evidence="11" type="ORF">E5Q_04137</name>
</gene>
<evidence type="ECO:0000256" key="1">
    <source>
        <dbReference type="ARBA" id="ARBA00002207"/>
    </source>
</evidence>
<organism evidence="11 12">
    <name type="scientific">Mixia osmundae (strain CBS 9802 / IAM 14324 / JCM 22182 / KY 12970)</name>
    <dbReference type="NCBI Taxonomy" id="764103"/>
    <lineage>
        <taxon>Eukaryota</taxon>
        <taxon>Fungi</taxon>
        <taxon>Dikarya</taxon>
        <taxon>Basidiomycota</taxon>
        <taxon>Pucciniomycotina</taxon>
        <taxon>Mixiomycetes</taxon>
        <taxon>Mixiales</taxon>
        <taxon>Mixiaceae</taxon>
        <taxon>Mixia</taxon>
    </lineage>
</organism>
<dbReference type="PROSITE" id="PS51559">
    <property type="entry name" value="SAM_RMT2"/>
    <property type="match status" value="1"/>
</dbReference>
<comment type="caution">
    <text evidence="11">The sequence shown here is derived from an EMBL/GenBank/DDBJ whole genome shotgun (WGS) entry which is preliminary data.</text>
</comment>
<dbReference type="GO" id="GO:0005737">
    <property type="term" value="C:cytoplasm"/>
    <property type="evidence" value="ECO:0007669"/>
    <property type="project" value="UniProtKB-SubCell"/>
</dbReference>
<dbReference type="PANTHER" id="PTHR32379">
    <property type="entry name" value="GUANIDINOACETATE N-METHYLTRANSFERASE"/>
    <property type="match status" value="1"/>
</dbReference>
<keyword evidence="5 8" id="KW-0808">Transferase</keyword>
<name>G7E3P8_MIXOS</name>
<dbReference type="SMART" id="SM00248">
    <property type="entry name" value="ANK"/>
    <property type="match status" value="1"/>
</dbReference>
<keyword evidence="7 8" id="KW-0539">Nucleus</keyword>
<sequence>MNDEHDEALLAQLVERIQLLEPTALELARLERGSSTSATQDEFVESILDDIRALVRAGACPYAPYPRTLGWTALHYAAETGFAPLVQYFLQNGAVLYLLDSTGRTAGDIAFSLNYMEAYNLILQEATRAELLQAALNGFEAVETDQDKSSASDLQTFLKTPLTFAGEPGNERCMDAEGNGVMMRWEEGIMAETARLLCSSRKQGEPFAVLNVGFGLGIVDTFLQESKPTKHVIIEAHPDVLGYMRSLGWHDKPGVLIYHGTWQAFLLAYEQGELASQFPEGLAFDAVYFDTFSEHYRDLRQFFDQLPNILRDQDSLFSWFHGLGATSRLLYDVYTAVSELELRDIGLSTEWTEVAVEDAGEVTWKGITRRYWDVASSYRLPICRLR</sequence>
<dbReference type="Gene3D" id="1.25.40.20">
    <property type="entry name" value="Ankyrin repeat-containing domain"/>
    <property type="match status" value="1"/>
</dbReference>
<dbReference type="Proteomes" id="UP000009131">
    <property type="component" value="Unassembled WGS sequence"/>
</dbReference>
<keyword evidence="12" id="KW-1185">Reference proteome</keyword>
<dbReference type="PANTHER" id="PTHR32379:SF1">
    <property type="entry name" value="GUANIDINOACETATE N-METHYLTRANSFERASE"/>
    <property type="match status" value="1"/>
</dbReference>
<keyword evidence="6" id="KW-0949">S-adenosyl-L-methionine</keyword>
<dbReference type="EMBL" id="BABT02000122">
    <property type="protein sequence ID" value="GAA97458.1"/>
    <property type="molecule type" value="Genomic_DNA"/>
</dbReference>
<dbReference type="Pfam" id="PF12796">
    <property type="entry name" value="Ank_2"/>
    <property type="match status" value="1"/>
</dbReference>
<keyword evidence="4 8" id="KW-0489">Methyltransferase</keyword>
<evidence type="ECO:0000256" key="6">
    <source>
        <dbReference type="ARBA" id="ARBA00022691"/>
    </source>
</evidence>
<evidence type="ECO:0000313" key="11">
    <source>
        <dbReference type="EMBL" id="GAA97458.1"/>
    </source>
</evidence>
<dbReference type="EC" id="2.1.1.-" evidence="8"/>
<evidence type="ECO:0000256" key="8">
    <source>
        <dbReference type="PIRNR" id="PIRNR038148"/>
    </source>
</evidence>
<dbReference type="InterPro" id="IPR002110">
    <property type="entry name" value="Ankyrin_rpt"/>
</dbReference>
<evidence type="ECO:0000256" key="3">
    <source>
        <dbReference type="ARBA" id="ARBA00022490"/>
    </source>
</evidence>
<dbReference type="OMA" id="YWVVDNY"/>
<reference evidence="11 12" key="1">
    <citation type="journal article" date="2011" name="J. Gen. Appl. Microbiol.">
        <title>Draft genome sequencing of the enigmatic basidiomycete Mixia osmundae.</title>
        <authorList>
            <person name="Nishida H."/>
            <person name="Nagatsuka Y."/>
            <person name="Sugiyama J."/>
        </authorList>
    </citation>
    <scope>NUCLEOTIDE SEQUENCE [LARGE SCALE GENOMIC DNA]</scope>
    <source>
        <strain evidence="12">CBS 9802 / IAM 14324 / JCM 22182 / KY 12970</strain>
    </source>
</reference>
<dbReference type="AlphaFoldDB" id="G7E3P8"/>
<keyword evidence="9" id="KW-0040">ANK repeat</keyword>
<dbReference type="InterPro" id="IPR017408">
    <property type="entry name" value="Arginine_N-MeTrfase_2"/>
</dbReference>
<feature type="domain" description="RMT2" evidence="10">
    <location>
        <begin position="148"/>
        <end position="386"/>
    </location>
</feature>
<dbReference type="SUPFAM" id="SSF53335">
    <property type="entry name" value="S-adenosyl-L-methionine-dependent methyltransferases"/>
    <property type="match status" value="1"/>
</dbReference>
<dbReference type="InterPro" id="IPR026480">
    <property type="entry name" value="RMT2_dom"/>
</dbReference>
<comment type="similarity">
    <text evidence="8">Belongs to the class I-like SAM-binding methyltransferase superfamily. RMT2 methyltransferase family.</text>
</comment>
<dbReference type="RefSeq" id="XP_014570536.1">
    <property type="nucleotide sequence ID" value="XM_014715050.1"/>
</dbReference>
<protein>
    <recommendedName>
        <fullName evidence="8">Arginine N-methyltransferase 2</fullName>
        <ecNumber evidence="8">2.1.1.-</ecNumber>
    </recommendedName>
</protein>
<dbReference type="Gene3D" id="3.40.50.150">
    <property type="entry name" value="Vaccinia Virus protein VP39"/>
    <property type="match status" value="1"/>
</dbReference>
<keyword evidence="3 8" id="KW-0963">Cytoplasm</keyword>
<evidence type="ECO:0000259" key="10">
    <source>
        <dbReference type="PROSITE" id="PS51559"/>
    </source>
</evidence>
<dbReference type="OrthoDB" id="19014at2759"/>
<evidence type="ECO:0000256" key="2">
    <source>
        <dbReference type="ARBA" id="ARBA00011245"/>
    </source>
</evidence>
<dbReference type="InterPro" id="IPR029063">
    <property type="entry name" value="SAM-dependent_MTases_sf"/>
</dbReference>
<dbReference type="PROSITE" id="PS50297">
    <property type="entry name" value="ANK_REP_REGION"/>
    <property type="match status" value="1"/>
</dbReference>
<comment type="subcellular location">
    <subcellularLocation>
        <location evidence="8">Cytoplasm</location>
    </subcellularLocation>
    <subcellularLocation>
        <location evidence="8">Nucleus</location>
    </subcellularLocation>
</comment>
<comment type="subunit">
    <text evidence="2 8">Monomer.</text>
</comment>
<proteinExistence type="inferred from homology"/>
<dbReference type="STRING" id="764103.G7E3P8"/>
<dbReference type="InterPro" id="IPR036770">
    <property type="entry name" value="Ankyrin_rpt-contain_sf"/>
</dbReference>
<dbReference type="eggNOG" id="KOG1709">
    <property type="taxonomic scope" value="Eukaryota"/>
</dbReference>
<dbReference type="InterPro" id="IPR051038">
    <property type="entry name" value="RMT2/GAMT_Mtase"/>
</dbReference>
<feature type="repeat" description="ANK" evidence="9">
    <location>
        <begin position="69"/>
        <end position="101"/>
    </location>
</feature>
<evidence type="ECO:0000256" key="4">
    <source>
        <dbReference type="ARBA" id="ARBA00022603"/>
    </source>
</evidence>